<dbReference type="InParanoid" id="H2YX60"/>
<dbReference type="Ensembl" id="ENSCSAVT00000010041.1">
    <property type="protein sequence ID" value="ENSCSAVP00000009921.1"/>
    <property type="gene ID" value="ENSCSAVG00000005838.1"/>
</dbReference>
<dbReference type="HOGENOM" id="CLU_3337759_0_0_1"/>
<protein>
    <submittedName>
        <fullName evidence="2">Uncharacterized protein</fullName>
    </submittedName>
</protein>
<feature type="region of interest" description="Disordered" evidence="1">
    <location>
        <begin position="1"/>
        <end position="38"/>
    </location>
</feature>
<name>H2YX60_CIOSA</name>
<evidence type="ECO:0000256" key="1">
    <source>
        <dbReference type="SAM" id="MobiDB-lite"/>
    </source>
</evidence>
<dbReference type="Proteomes" id="UP000007875">
    <property type="component" value="Unassembled WGS sequence"/>
</dbReference>
<evidence type="ECO:0000313" key="3">
    <source>
        <dbReference type="Proteomes" id="UP000007875"/>
    </source>
</evidence>
<feature type="compositionally biased region" description="Basic residues" evidence="1">
    <location>
        <begin position="12"/>
        <end position="21"/>
    </location>
</feature>
<organism evidence="2 3">
    <name type="scientific">Ciona savignyi</name>
    <name type="common">Pacific transparent sea squirt</name>
    <dbReference type="NCBI Taxonomy" id="51511"/>
    <lineage>
        <taxon>Eukaryota</taxon>
        <taxon>Metazoa</taxon>
        <taxon>Chordata</taxon>
        <taxon>Tunicata</taxon>
        <taxon>Ascidiacea</taxon>
        <taxon>Phlebobranchia</taxon>
        <taxon>Cionidae</taxon>
        <taxon>Ciona</taxon>
    </lineage>
</organism>
<reference evidence="2" key="3">
    <citation type="submission" date="2025-09" db="UniProtKB">
        <authorList>
            <consortium name="Ensembl"/>
        </authorList>
    </citation>
    <scope>IDENTIFICATION</scope>
</reference>
<evidence type="ECO:0000313" key="2">
    <source>
        <dbReference type="Ensembl" id="ENSCSAVP00000009921.1"/>
    </source>
</evidence>
<feature type="compositionally biased region" description="Basic and acidic residues" evidence="1">
    <location>
        <begin position="23"/>
        <end position="38"/>
    </location>
</feature>
<reference evidence="2" key="2">
    <citation type="submission" date="2025-08" db="UniProtKB">
        <authorList>
            <consortium name="Ensembl"/>
        </authorList>
    </citation>
    <scope>IDENTIFICATION</scope>
</reference>
<dbReference type="AlphaFoldDB" id="H2YX60"/>
<keyword evidence="3" id="KW-1185">Reference proteome</keyword>
<accession>H2YX60</accession>
<sequence length="38" mass="4351">NFARPTSESKHQHSSKAKPQKRNTNEEQSTKLASLRDL</sequence>
<reference evidence="3" key="1">
    <citation type="submission" date="2003-08" db="EMBL/GenBank/DDBJ databases">
        <authorList>
            <person name="Birren B."/>
            <person name="Nusbaum C."/>
            <person name="Abebe A."/>
            <person name="Abouelleil A."/>
            <person name="Adekoya E."/>
            <person name="Ait-zahra M."/>
            <person name="Allen N."/>
            <person name="Allen T."/>
            <person name="An P."/>
            <person name="Anderson M."/>
            <person name="Anderson S."/>
            <person name="Arachchi H."/>
            <person name="Armbruster J."/>
            <person name="Bachantsang P."/>
            <person name="Baldwin J."/>
            <person name="Barry A."/>
            <person name="Bayul T."/>
            <person name="Blitshsteyn B."/>
            <person name="Bloom T."/>
            <person name="Blye J."/>
            <person name="Boguslavskiy L."/>
            <person name="Borowsky M."/>
            <person name="Boukhgalter B."/>
            <person name="Brunache A."/>
            <person name="Butler J."/>
            <person name="Calixte N."/>
            <person name="Calvo S."/>
            <person name="Camarata J."/>
            <person name="Campo K."/>
            <person name="Chang J."/>
            <person name="Cheshatsang Y."/>
            <person name="Citroen M."/>
            <person name="Collymore A."/>
            <person name="Considine T."/>
            <person name="Cook A."/>
            <person name="Cooke P."/>
            <person name="Corum B."/>
            <person name="Cuomo C."/>
            <person name="David R."/>
            <person name="Dawoe T."/>
            <person name="Degray S."/>
            <person name="Dodge S."/>
            <person name="Dooley K."/>
            <person name="Dorje P."/>
            <person name="Dorjee K."/>
            <person name="Dorris L."/>
            <person name="Duffey N."/>
            <person name="Dupes A."/>
            <person name="Elkins T."/>
            <person name="Engels R."/>
            <person name="Erickson J."/>
            <person name="Farina A."/>
            <person name="Faro S."/>
            <person name="Ferreira P."/>
            <person name="Fischer H."/>
            <person name="Fitzgerald M."/>
            <person name="Foley K."/>
            <person name="Gage D."/>
            <person name="Galagan J."/>
            <person name="Gearin G."/>
            <person name="Gnerre S."/>
            <person name="Gnirke A."/>
            <person name="Goyette A."/>
            <person name="Graham J."/>
            <person name="Grandbois E."/>
            <person name="Gyaltsen K."/>
            <person name="Hafez N."/>
            <person name="Hagopian D."/>
            <person name="Hagos B."/>
            <person name="Hall J."/>
            <person name="Hatcher B."/>
            <person name="Heller A."/>
            <person name="Higgins H."/>
            <person name="Honan T."/>
            <person name="Horn A."/>
            <person name="Houde N."/>
            <person name="Hughes L."/>
            <person name="Hulme W."/>
            <person name="Husby E."/>
            <person name="Iliev I."/>
            <person name="Jaffe D."/>
            <person name="Jones C."/>
            <person name="Kamal M."/>
            <person name="Kamat A."/>
            <person name="Kamvysselis M."/>
            <person name="Karlsson E."/>
            <person name="Kells C."/>
            <person name="Kieu A."/>
            <person name="Kisner P."/>
            <person name="Kodira C."/>
            <person name="Kulbokas E."/>
            <person name="Labutti K."/>
            <person name="Lama D."/>
            <person name="Landers T."/>
            <person name="Leger J."/>
            <person name="Levine S."/>
            <person name="Lewis D."/>
            <person name="Lewis T."/>
            <person name="Lindblad-toh K."/>
            <person name="Liu X."/>
            <person name="Lokyitsang T."/>
            <person name="Lokyitsang Y."/>
            <person name="Lucien O."/>
            <person name="Lui A."/>
            <person name="Ma L.J."/>
            <person name="Mabbitt R."/>
            <person name="Macdonald J."/>
            <person name="Maclean C."/>
            <person name="Major J."/>
            <person name="Manning J."/>
            <person name="Marabella R."/>
            <person name="Maru K."/>
            <person name="Matthews C."/>
            <person name="Mauceli E."/>
            <person name="Mccarthy M."/>
            <person name="Mcdonough S."/>
            <person name="Mcghee T."/>
            <person name="Meldrim J."/>
            <person name="Meneus L."/>
            <person name="Mesirov J."/>
            <person name="Mihalev A."/>
            <person name="Mihova T."/>
            <person name="Mikkelsen T."/>
            <person name="Mlenga V."/>
            <person name="Moru K."/>
            <person name="Mozes J."/>
            <person name="Mulrain L."/>
            <person name="Munson G."/>
            <person name="Naylor J."/>
            <person name="Newes C."/>
            <person name="Nguyen C."/>
            <person name="Nguyen N."/>
            <person name="Nguyen T."/>
            <person name="Nicol R."/>
            <person name="Nielsen C."/>
            <person name="Nizzari M."/>
            <person name="Norbu C."/>
            <person name="Norbu N."/>
            <person name="O'donnell P."/>
            <person name="Okoawo O."/>
            <person name="O'leary S."/>
            <person name="Omotosho B."/>
            <person name="O'neill K."/>
            <person name="Osman S."/>
            <person name="Parker S."/>
            <person name="Perrin D."/>
            <person name="Phunkhang P."/>
            <person name="Piqani B."/>
            <person name="Purcell S."/>
            <person name="Rachupka T."/>
            <person name="Ramasamy U."/>
            <person name="Rameau R."/>
            <person name="Ray V."/>
            <person name="Raymond C."/>
            <person name="Retta R."/>
            <person name="Richardson S."/>
            <person name="Rise C."/>
            <person name="Rodriguez J."/>
            <person name="Rogers J."/>
            <person name="Rogov P."/>
            <person name="Rutman M."/>
            <person name="Schupbach R."/>
            <person name="Seaman C."/>
            <person name="Settipalli S."/>
            <person name="Sharpe T."/>
            <person name="Sheridan J."/>
            <person name="Sherpa N."/>
            <person name="Shi J."/>
            <person name="Smirnov S."/>
            <person name="Smith C."/>
            <person name="Sougnez C."/>
            <person name="Spencer B."/>
            <person name="Stalker J."/>
            <person name="Stange-thomann N."/>
            <person name="Stavropoulos S."/>
            <person name="Stetson K."/>
            <person name="Stone C."/>
            <person name="Stone S."/>
            <person name="Stubbs M."/>
            <person name="Talamas J."/>
            <person name="Tchuinga P."/>
            <person name="Tenzing P."/>
            <person name="Tesfaye S."/>
            <person name="Theodore J."/>
            <person name="Thoulutsang Y."/>
            <person name="Topham K."/>
            <person name="Towey S."/>
            <person name="Tsamla T."/>
            <person name="Tsomo N."/>
            <person name="Vallee D."/>
            <person name="Vassiliev H."/>
            <person name="Venkataraman V."/>
            <person name="Vinson J."/>
            <person name="Vo A."/>
            <person name="Wade C."/>
            <person name="Wang S."/>
            <person name="Wangchuk T."/>
            <person name="Wangdi T."/>
            <person name="Whittaker C."/>
            <person name="Wilkinson J."/>
            <person name="Wu Y."/>
            <person name="Wyman D."/>
            <person name="Yadav S."/>
            <person name="Yang S."/>
            <person name="Yang X."/>
            <person name="Yeager S."/>
            <person name="Yee E."/>
            <person name="Young G."/>
            <person name="Zainoun J."/>
            <person name="Zembeck L."/>
            <person name="Zimmer A."/>
            <person name="Zody M."/>
            <person name="Lander E."/>
        </authorList>
    </citation>
    <scope>NUCLEOTIDE SEQUENCE [LARGE SCALE GENOMIC DNA]</scope>
</reference>
<proteinExistence type="predicted"/>